<organism evidence="1 2">
    <name type="scientific">Meloidogyne enterolobii</name>
    <name type="common">Root-knot nematode worm</name>
    <name type="synonym">Meloidogyne mayaguensis</name>
    <dbReference type="NCBI Taxonomy" id="390850"/>
    <lineage>
        <taxon>Eukaryota</taxon>
        <taxon>Metazoa</taxon>
        <taxon>Ecdysozoa</taxon>
        <taxon>Nematoda</taxon>
        <taxon>Chromadorea</taxon>
        <taxon>Rhabditida</taxon>
        <taxon>Tylenchina</taxon>
        <taxon>Tylenchomorpha</taxon>
        <taxon>Tylenchoidea</taxon>
        <taxon>Meloidogynidae</taxon>
        <taxon>Meloidogyninae</taxon>
        <taxon>Meloidogyne</taxon>
    </lineage>
</organism>
<dbReference type="EMBL" id="CAVMJV010000057">
    <property type="protein sequence ID" value="CAK5085505.1"/>
    <property type="molecule type" value="Genomic_DNA"/>
</dbReference>
<evidence type="ECO:0000313" key="2">
    <source>
        <dbReference type="Proteomes" id="UP001497535"/>
    </source>
</evidence>
<comment type="caution">
    <text evidence="1">The sequence shown here is derived from an EMBL/GenBank/DDBJ whole genome shotgun (WGS) entry which is preliminary data.</text>
</comment>
<dbReference type="Proteomes" id="UP001497535">
    <property type="component" value="Unassembled WGS sequence"/>
</dbReference>
<gene>
    <name evidence="1" type="ORF">MENTE1834_LOCUS32961</name>
</gene>
<evidence type="ECO:0000313" key="1">
    <source>
        <dbReference type="EMBL" id="CAK5085505.1"/>
    </source>
</evidence>
<sequence>MFVFIFLFFSQTKMCFGQIRFGVLPAAKRGYLQITSQYKPFIVTPGLNNCSIEFRKYQSTSTSSQDSKYNWTPTEKDRRRLVRYGFFKSINDIPEELPPSFYKRYHNRTRFIMVGIFSLVFTIIVFGGHFVTSSYLNKVDQKRESFLAYKKSEKEAALQK</sequence>
<name>A0ACB1A2H4_MELEN</name>
<protein>
    <submittedName>
        <fullName evidence="1">Uncharacterized protein</fullName>
    </submittedName>
</protein>
<keyword evidence="2" id="KW-1185">Reference proteome</keyword>
<reference evidence="1" key="1">
    <citation type="submission" date="2023-11" db="EMBL/GenBank/DDBJ databases">
        <authorList>
            <person name="Poullet M."/>
        </authorList>
    </citation>
    <scope>NUCLEOTIDE SEQUENCE</scope>
    <source>
        <strain evidence="1">E1834</strain>
    </source>
</reference>
<proteinExistence type="predicted"/>
<accession>A0ACB1A2H4</accession>